<evidence type="ECO:0000256" key="2">
    <source>
        <dbReference type="ARBA" id="ARBA00004308"/>
    </source>
</evidence>
<dbReference type="InterPro" id="IPR008928">
    <property type="entry name" value="6-hairpin_glycosidase_sf"/>
</dbReference>
<dbReference type="PANTHER" id="PTHR12145:SF36">
    <property type="entry name" value="MANNAN ENDO-1,6-ALPHA-MANNOSIDASE DCW1"/>
    <property type="match status" value="1"/>
</dbReference>
<dbReference type="OrthoDB" id="4187847at2759"/>
<comment type="catalytic activity">
    <reaction evidence="1 10">
        <text>Random hydrolysis of (1-&gt;6)-alpha-D-mannosidic linkages in unbranched (1-&gt;6)-mannans.</text>
        <dbReference type="EC" id="3.2.1.101"/>
    </reaction>
</comment>
<evidence type="ECO:0000256" key="7">
    <source>
        <dbReference type="ARBA" id="ARBA00023136"/>
    </source>
</evidence>
<evidence type="ECO:0000256" key="1">
    <source>
        <dbReference type="ARBA" id="ARBA00001452"/>
    </source>
</evidence>
<gene>
    <name evidence="12" type="ORF">M409DRAFT_24199</name>
</gene>
<reference evidence="12" key="1">
    <citation type="journal article" date="2020" name="Stud. Mycol.">
        <title>101 Dothideomycetes genomes: a test case for predicting lifestyles and emergence of pathogens.</title>
        <authorList>
            <person name="Haridas S."/>
            <person name="Albert R."/>
            <person name="Binder M."/>
            <person name="Bloem J."/>
            <person name="Labutti K."/>
            <person name="Salamov A."/>
            <person name="Andreopoulos B."/>
            <person name="Baker S."/>
            <person name="Barry K."/>
            <person name="Bills G."/>
            <person name="Bluhm B."/>
            <person name="Cannon C."/>
            <person name="Castanera R."/>
            <person name="Culley D."/>
            <person name="Daum C."/>
            <person name="Ezra D."/>
            <person name="Gonzalez J."/>
            <person name="Henrissat B."/>
            <person name="Kuo A."/>
            <person name="Liang C."/>
            <person name="Lipzen A."/>
            <person name="Lutzoni F."/>
            <person name="Magnuson J."/>
            <person name="Mondo S."/>
            <person name="Nolan M."/>
            <person name="Ohm R."/>
            <person name="Pangilinan J."/>
            <person name="Park H.-J."/>
            <person name="Ramirez L."/>
            <person name="Alfaro M."/>
            <person name="Sun H."/>
            <person name="Tritt A."/>
            <person name="Yoshinaga Y."/>
            <person name="Zwiers L.-H."/>
            <person name="Turgeon B."/>
            <person name="Goodwin S."/>
            <person name="Spatafora J."/>
            <person name="Crous P."/>
            <person name="Grigoriev I."/>
        </authorList>
    </citation>
    <scope>NUCLEOTIDE SEQUENCE</scope>
    <source>
        <strain evidence="12">ATCC 36951</strain>
    </source>
</reference>
<evidence type="ECO:0000256" key="3">
    <source>
        <dbReference type="ARBA" id="ARBA00009699"/>
    </source>
</evidence>
<evidence type="ECO:0000256" key="11">
    <source>
        <dbReference type="SAM" id="SignalP"/>
    </source>
</evidence>
<dbReference type="EC" id="3.2.1.101" evidence="4 10"/>
<keyword evidence="6 10" id="KW-0378">Hydrolase</keyword>
<comment type="subcellular location">
    <subcellularLocation>
        <location evidence="2">Endomembrane system</location>
    </subcellularLocation>
</comment>
<evidence type="ECO:0000256" key="4">
    <source>
        <dbReference type="ARBA" id="ARBA00012350"/>
    </source>
</evidence>
<evidence type="ECO:0000256" key="8">
    <source>
        <dbReference type="ARBA" id="ARBA00023180"/>
    </source>
</evidence>
<dbReference type="GO" id="GO:0012505">
    <property type="term" value="C:endomembrane system"/>
    <property type="evidence" value="ECO:0007669"/>
    <property type="project" value="UniProtKB-SubCell"/>
</dbReference>
<evidence type="ECO:0000313" key="12">
    <source>
        <dbReference type="EMBL" id="KAF2165350.1"/>
    </source>
</evidence>
<dbReference type="GO" id="GO:0008496">
    <property type="term" value="F:mannan endo-1,6-alpha-mannosidase activity"/>
    <property type="evidence" value="ECO:0007669"/>
    <property type="project" value="UniProtKB-UniRule"/>
</dbReference>
<feature type="chain" id="PRO_5025545660" description="Mannan endo-1,6-alpha-mannosidase" evidence="11">
    <location>
        <begin position="22"/>
        <end position="432"/>
    </location>
</feature>
<keyword evidence="8" id="KW-0325">Glycoprotein</keyword>
<dbReference type="Pfam" id="PF03663">
    <property type="entry name" value="Glyco_hydro_76"/>
    <property type="match status" value="1"/>
</dbReference>
<name>A0A6A6CGP0_ZASCE</name>
<dbReference type="Proteomes" id="UP000799537">
    <property type="component" value="Unassembled WGS sequence"/>
</dbReference>
<evidence type="ECO:0000256" key="5">
    <source>
        <dbReference type="ARBA" id="ARBA00022729"/>
    </source>
</evidence>
<keyword evidence="7" id="KW-0472">Membrane</keyword>
<dbReference type="PIRSF" id="PIRSF016302">
    <property type="entry name" value="Man_a_manosd"/>
    <property type="match status" value="1"/>
</dbReference>
<comment type="similarity">
    <text evidence="3 10">Belongs to the glycosyl hydrolase 76 family.</text>
</comment>
<dbReference type="GO" id="GO:0009272">
    <property type="term" value="P:fungal-type cell wall biogenesis"/>
    <property type="evidence" value="ECO:0007669"/>
    <property type="project" value="TreeGrafter"/>
</dbReference>
<evidence type="ECO:0000256" key="9">
    <source>
        <dbReference type="ARBA" id="ARBA00023295"/>
    </source>
</evidence>
<keyword evidence="5 11" id="KW-0732">Signal</keyword>
<evidence type="ECO:0000256" key="10">
    <source>
        <dbReference type="PIRNR" id="PIRNR016302"/>
    </source>
</evidence>
<evidence type="ECO:0000256" key="6">
    <source>
        <dbReference type="ARBA" id="ARBA00022801"/>
    </source>
</evidence>
<dbReference type="PANTHER" id="PTHR12145">
    <property type="entry name" value="MANNAN ENDO-1,6-ALPHA-MANNOSIDASE DCW1"/>
    <property type="match status" value="1"/>
</dbReference>
<keyword evidence="9 10" id="KW-0326">Glycosidase</keyword>
<accession>A0A6A6CGP0</accession>
<evidence type="ECO:0000313" key="13">
    <source>
        <dbReference type="Proteomes" id="UP000799537"/>
    </source>
</evidence>
<sequence>MKSFFATTTALVAASLQLAAAVQIDVNNVDSIKAASRTLAFGVQSWYHNNVTGIPATAVGTLPAPLYWWEAGAVWGGMIDYWAYTNDTSYNAVTTQALMAQVGPDFNYMPPAYFSSLGNDDQSFWALAVLSAHEYGFPAPSGQNGAVWLDLAKAVFDSQTPRWETSHCNGGLRWQIFESNKGWDYKNSISNGALFQIAARLARYTGNQTYVEWAGKTWEWMSGVGLISPTYQVFDGSDDLKNCTELDHTQWSYNPAMLIYGTAMLANFTNEPIWKNRTEGLLTSIENTFFSPYKNATNIMYEQACEPVDTCNDDQFSFKAYLSRWLAKTSVVYPSIAPSVRKYLSASAQAACQSCTGGDNGQTCGQKWYIGGYDSKCGVGQELSAMETVQALLLLDQASQKIPRHQDNVKIQVVPATKPRKRKEVRGRRSLD</sequence>
<dbReference type="RefSeq" id="XP_033666239.1">
    <property type="nucleotide sequence ID" value="XM_033807130.1"/>
</dbReference>
<dbReference type="InterPro" id="IPR014480">
    <property type="entry name" value="Mannan-1_6-alpha_mannosidase"/>
</dbReference>
<organism evidence="12 13">
    <name type="scientific">Zasmidium cellare ATCC 36951</name>
    <dbReference type="NCBI Taxonomy" id="1080233"/>
    <lineage>
        <taxon>Eukaryota</taxon>
        <taxon>Fungi</taxon>
        <taxon>Dikarya</taxon>
        <taxon>Ascomycota</taxon>
        <taxon>Pezizomycotina</taxon>
        <taxon>Dothideomycetes</taxon>
        <taxon>Dothideomycetidae</taxon>
        <taxon>Mycosphaerellales</taxon>
        <taxon>Mycosphaerellaceae</taxon>
        <taxon>Zasmidium</taxon>
    </lineage>
</organism>
<dbReference type="GO" id="GO:0016052">
    <property type="term" value="P:carbohydrate catabolic process"/>
    <property type="evidence" value="ECO:0007669"/>
    <property type="project" value="InterPro"/>
</dbReference>
<proteinExistence type="inferred from homology"/>
<dbReference type="InterPro" id="IPR005198">
    <property type="entry name" value="Glyco_hydro_76"/>
</dbReference>
<dbReference type="EMBL" id="ML993600">
    <property type="protein sequence ID" value="KAF2165350.1"/>
    <property type="molecule type" value="Genomic_DNA"/>
</dbReference>
<dbReference type="SUPFAM" id="SSF48208">
    <property type="entry name" value="Six-hairpin glycosidases"/>
    <property type="match status" value="1"/>
</dbReference>
<dbReference type="GeneID" id="54560402"/>
<keyword evidence="13" id="KW-1185">Reference proteome</keyword>
<dbReference type="Gene3D" id="1.50.10.20">
    <property type="match status" value="1"/>
</dbReference>
<protein>
    <recommendedName>
        <fullName evidence="4 10">Mannan endo-1,6-alpha-mannosidase</fullName>
        <ecNumber evidence="4 10">3.2.1.101</ecNumber>
    </recommendedName>
</protein>
<feature type="signal peptide" evidence="11">
    <location>
        <begin position="1"/>
        <end position="21"/>
    </location>
</feature>
<dbReference type="AlphaFoldDB" id="A0A6A6CGP0"/>
<dbReference type="FunFam" id="1.50.10.20:FF:000006">
    <property type="entry name" value="Mannan endo-1,6-alpha-mannosidase"/>
    <property type="match status" value="1"/>
</dbReference>